<sequence length="290" mass="30641">MRPLRHFRRLLAPVLRPRGLASPRLPPSLPLDVGARQASSDPLAAARSLCMESSSGFLAGAGRGPRTREWPGEHGGQLERRSLVGTIPKGSALFGFFSASASQPLYRVDGDAVFLGGPCGVASALERAAVEQGGVSEEVLHAPGVEGMHALLGFSGARNEAVGADMHANRAAVAAVRAASEDQDWALPKWFSWPDVQAFLVAPGLEGDPEEAARGIAQLMDQIAHRDAGHEFPLVQPSELGVEVSLMSLIGSMSIFFALDAVWHFVGGEARRCPISQNTAAAPRLAFAQK</sequence>
<protein>
    <submittedName>
        <fullName evidence="1">Uncharacterized protein</fullName>
    </submittedName>
</protein>
<gene>
    <name evidence="1" type="ORF">PCOR1329_LOCUS85163</name>
</gene>
<proteinExistence type="predicted"/>
<evidence type="ECO:0000313" key="1">
    <source>
        <dbReference type="EMBL" id="CAK0911222.1"/>
    </source>
</evidence>
<accession>A0ABN9YH53</accession>
<keyword evidence="2" id="KW-1185">Reference proteome</keyword>
<feature type="non-terminal residue" evidence="1">
    <location>
        <position position="290"/>
    </location>
</feature>
<dbReference type="EMBL" id="CAUYUJ010022542">
    <property type="protein sequence ID" value="CAK0911222.1"/>
    <property type="molecule type" value="Genomic_DNA"/>
</dbReference>
<name>A0ABN9YH53_9DINO</name>
<reference evidence="1" key="1">
    <citation type="submission" date="2023-10" db="EMBL/GenBank/DDBJ databases">
        <authorList>
            <person name="Chen Y."/>
            <person name="Shah S."/>
            <person name="Dougan E. K."/>
            <person name="Thang M."/>
            <person name="Chan C."/>
        </authorList>
    </citation>
    <scope>NUCLEOTIDE SEQUENCE [LARGE SCALE GENOMIC DNA]</scope>
</reference>
<organism evidence="1 2">
    <name type="scientific">Prorocentrum cordatum</name>
    <dbReference type="NCBI Taxonomy" id="2364126"/>
    <lineage>
        <taxon>Eukaryota</taxon>
        <taxon>Sar</taxon>
        <taxon>Alveolata</taxon>
        <taxon>Dinophyceae</taxon>
        <taxon>Prorocentrales</taxon>
        <taxon>Prorocentraceae</taxon>
        <taxon>Prorocentrum</taxon>
    </lineage>
</organism>
<evidence type="ECO:0000313" key="2">
    <source>
        <dbReference type="Proteomes" id="UP001189429"/>
    </source>
</evidence>
<comment type="caution">
    <text evidence="1">The sequence shown here is derived from an EMBL/GenBank/DDBJ whole genome shotgun (WGS) entry which is preliminary data.</text>
</comment>
<dbReference type="Proteomes" id="UP001189429">
    <property type="component" value="Unassembled WGS sequence"/>
</dbReference>